<dbReference type="SUPFAM" id="SSF52425">
    <property type="entry name" value="Cryptochrome/photolyase, N-terminal domain"/>
    <property type="match status" value="1"/>
</dbReference>
<comment type="caution">
    <text evidence="7">The sequence shown here is derived from an EMBL/GenBank/DDBJ whole genome shotgun (WGS) entry which is preliminary data.</text>
</comment>
<dbReference type="InterPro" id="IPR005101">
    <property type="entry name" value="Cryptochr/Photolyase_FAD-bd"/>
</dbReference>
<dbReference type="Gene3D" id="3.40.50.620">
    <property type="entry name" value="HUPs"/>
    <property type="match status" value="1"/>
</dbReference>
<dbReference type="InterPro" id="IPR036134">
    <property type="entry name" value="Crypto/Photolyase_FAD-like_sf"/>
</dbReference>
<dbReference type="InterPro" id="IPR002081">
    <property type="entry name" value="Cryptochrome/DNA_photolyase_1"/>
</dbReference>
<protein>
    <submittedName>
        <fullName evidence="7">Deoxyribodipyrimidine photo-lyase</fullName>
    </submittedName>
</protein>
<dbReference type="InterPro" id="IPR014729">
    <property type="entry name" value="Rossmann-like_a/b/a_fold"/>
</dbReference>
<feature type="domain" description="Photolyase/cryptochrome alpha/beta" evidence="6">
    <location>
        <begin position="2"/>
        <end position="131"/>
    </location>
</feature>
<keyword evidence="8" id="KW-1185">Reference proteome</keyword>
<evidence type="ECO:0000256" key="2">
    <source>
        <dbReference type="ARBA" id="ARBA00001974"/>
    </source>
</evidence>
<comment type="cofactor">
    <cofactor evidence="1">
        <name>(6R)-5,10-methylene-5,6,7,8-tetrahydrofolate</name>
        <dbReference type="ChEBI" id="CHEBI:15636"/>
    </cofactor>
</comment>
<feature type="compositionally biased region" description="Basic residues" evidence="5">
    <location>
        <begin position="488"/>
        <end position="505"/>
    </location>
</feature>
<evidence type="ECO:0000256" key="1">
    <source>
        <dbReference type="ARBA" id="ARBA00001932"/>
    </source>
</evidence>
<proteinExistence type="predicted"/>
<dbReference type="Proteomes" id="UP000648257">
    <property type="component" value="Unassembled WGS sequence"/>
</dbReference>
<evidence type="ECO:0000313" key="8">
    <source>
        <dbReference type="Proteomes" id="UP000648257"/>
    </source>
</evidence>
<keyword evidence="3" id="KW-0285">Flavoprotein</keyword>
<dbReference type="EMBL" id="JACOFW010000020">
    <property type="protein sequence ID" value="MBC3808821.1"/>
    <property type="molecule type" value="Genomic_DNA"/>
</dbReference>
<accession>A0ABR6X7G2</accession>
<dbReference type="Pfam" id="PF03441">
    <property type="entry name" value="FAD_binding_7"/>
    <property type="match status" value="1"/>
</dbReference>
<evidence type="ECO:0000256" key="5">
    <source>
        <dbReference type="SAM" id="MobiDB-lite"/>
    </source>
</evidence>
<keyword evidence="4" id="KW-0274">FAD</keyword>
<dbReference type="PANTHER" id="PTHR11455">
    <property type="entry name" value="CRYPTOCHROME"/>
    <property type="match status" value="1"/>
</dbReference>
<evidence type="ECO:0000256" key="3">
    <source>
        <dbReference type="ARBA" id="ARBA00022630"/>
    </source>
</evidence>
<comment type="cofactor">
    <cofactor evidence="2">
        <name>FAD</name>
        <dbReference type="ChEBI" id="CHEBI:57692"/>
    </cofactor>
</comment>
<dbReference type="Gene3D" id="1.10.579.10">
    <property type="entry name" value="DNA Cyclobutane Dipyrimidine Photolyase, subunit A, domain 3"/>
    <property type="match status" value="1"/>
</dbReference>
<evidence type="ECO:0000256" key="4">
    <source>
        <dbReference type="ARBA" id="ARBA00022827"/>
    </source>
</evidence>
<feature type="region of interest" description="Disordered" evidence="5">
    <location>
        <begin position="485"/>
        <end position="520"/>
    </location>
</feature>
<dbReference type="InterPro" id="IPR006050">
    <property type="entry name" value="DNA_photolyase_N"/>
</dbReference>
<organism evidence="7 8">
    <name type="scientific">Undibacterium seohonense</name>
    <dbReference type="NCBI Taxonomy" id="1344950"/>
    <lineage>
        <taxon>Bacteria</taxon>
        <taxon>Pseudomonadati</taxon>
        <taxon>Pseudomonadota</taxon>
        <taxon>Betaproteobacteria</taxon>
        <taxon>Burkholderiales</taxon>
        <taxon>Oxalobacteraceae</taxon>
        <taxon>Undibacterium</taxon>
    </lineage>
</organism>
<name>A0ABR6X7G2_9BURK</name>
<dbReference type="InterPro" id="IPR036155">
    <property type="entry name" value="Crypto/Photolyase_N_sf"/>
</dbReference>
<gene>
    <name evidence="7" type="ORF">H8K52_15875</name>
</gene>
<dbReference type="Gene3D" id="1.25.40.80">
    <property type="match status" value="1"/>
</dbReference>
<dbReference type="PROSITE" id="PS51645">
    <property type="entry name" value="PHR_CRY_ALPHA_BETA"/>
    <property type="match status" value="1"/>
</dbReference>
<dbReference type="SUPFAM" id="SSF48173">
    <property type="entry name" value="Cryptochrome/photolyase FAD-binding domain"/>
    <property type="match status" value="1"/>
</dbReference>
<evidence type="ECO:0000259" key="6">
    <source>
        <dbReference type="PROSITE" id="PS51645"/>
    </source>
</evidence>
<dbReference type="RefSeq" id="WP_186923887.1">
    <property type="nucleotide sequence ID" value="NZ_JACOFW010000020.1"/>
</dbReference>
<evidence type="ECO:0000313" key="7">
    <source>
        <dbReference type="EMBL" id="MBC3808821.1"/>
    </source>
</evidence>
<dbReference type="PANTHER" id="PTHR11455:SF9">
    <property type="entry name" value="CRYPTOCHROME CIRCADIAN CLOCK 5 ISOFORM X1"/>
    <property type="match status" value="1"/>
</dbReference>
<sequence length="530" mass="60526">MSYSVVWFKRDLRLHDHAALVEAASRGPILCLYVVEPGLWVQADAARQHFEFVLESLRDLYIALKQYGGRLHVVTGDIIDVLTALHDQAPFQNLCAHEETGNAWTYQRDLAVGRWCRTRQVNWLEFRQFGVVRRLADRDHWKASWDAHVEQMCLPIPEQMQFADMPWQDTVPPSADRLHLNHGDPPRRQRGGRAAGLAVLSSFLHERSAYYRGGISSPLSAPDACSRLSPYLTFGCLSLREVVHATVQRMEQLHDDPLFSKHPSATRMKQGLNAFISRLYWHCHFIQKLESEPEIEYQNMHRGYDGLRENDFNEAHFQAFTQGRTGWPMVDACIAMLREMGWINFRMRAMLVSVASYPLWLDWRPVGAWLATQFLDYEPGIHWSQMQMQSGTTGINVPRVYNPIKQAHDHDPTGVFVRRWLPAMRKVPDLFLFEPWAMPADVQAACGIKLGQDIPNPVVDLENATREAKAKLFAVRGQSEVRAGKSAIVKKHASRTVRKTKHAKRGMTEDRGDANSSSEMGAVSQLGFDF</sequence>
<reference evidence="7 8" key="1">
    <citation type="submission" date="2020-08" db="EMBL/GenBank/DDBJ databases">
        <title>Novel species isolated from subtropical streams in China.</title>
        <authorList>
            <person name="Lu H."/>
        </authorList>
    </citation>
    <scope>NUCLEOTIDE SEQUENCE [LARGE SCALE GENOMIC DNA]</scope>
    <source>
        <strain evidence="7 8">KACC 16656</strain>
    </source>
</reference>
<dbReference type="Pfam" id="PF00875">
    <property type="entry name" value="DNA_photolyase"/>
    <property type="match status" value="1"/>
</dbReference>